<protein>
    <submittedName>
        <fullName evidence="2">Late embryogenesis abundant protein-related</fullName>
    </submittedName>
</protein>
<proteinExistence type="predicted"/>
<evidence type="ECO:0000313" key="3">
    <source>
        <dbReference type="Proteomes" id="UP000585474"/>
    </source>
</evidence>
<organism evidence="2 3">
    <name type="scientific">Actinidia rufa</name>
    <dbReference type="NCBI Taxonomy" id="165716"/>
    <lineage>
        <taxon>Eukaryota</taxon>
        <taxon>Viridiplantae</taxon>
        <taxon>Streptophyta</taxon>
        <taxon>Embryophyta</taxon>
        <taxon>Tracheophyta</taxon>
        <taxon>Spermatophyta</taxon>
        <taxon>Magnoliopsida</taxon>
        <taxon>eudicotyledons</taxon>
        <taxon>Gunneridae</taxon>
        <taxon>Pentapetalae</taxon>
        <taxon>asterids</taxon>
        <taxon>Ericales</taxon>
        <taxon>Actinidiaceae</taxon>
        <taxon>Actinidia</taxon>
    </lineage>
</organism>
<evidence type="ECO:0000313" key="2">
    <source>
        <dbReference type="EMBL" id="GFY89573.1"/>
    </source>
</evidence>
<evidence type="ECO:0000256" key="1">
    <source>
        <dbReference type="SAM" id="Phobius"/>
    </source>
</evidence>
<comment type="caution">
    <text evidence="2">The sequence shown here is derived from an EMBL/GenBank/DDBJ whole genome shotgun (WGS) entry which is preliminary data.</text>
</comment>
<dbReference type="EMBL" id="BJWL01000006">
    <property type="protein sequence ID" value="GFY89573.1"/>
    <property type="molecule type" value="Genomic_DNA"/>
</dbReference>
<feature type="transmembrane region" description="Helical" evidence="1">
    <location>
        <begin position="110"/>
        <end position="128"/>
    </location>
</feature>
<dbReference type="Proteomes" id="UP000585474">
    <property type="component" value="Unassembled WGS sequence"/>
</dbReference>
<dbReference type="OrthoDB" id="10277497at2759"/>
<keyword evidence="1" id="KW-0812">Transmembrane</keyword>
<dbReference type="AlphaFoldDB" id="A0A7J0ET18"/>
<name>A0A7J0ET18_9ERIC</name>
<keyword evidence="3" id="KW-1185">Reference proteome</keyword>
<keyword evidence="1" id="KW-0472">Membrane</keyword>
<accession>A0A7J0ET18</accession>
<sequence>MDTLGVDWDCHVVPACCGRRMGSLSSKVRVTAVNGIVPLGSILCANVELVVVKENGDGLDPSEVPGQVGVRDKAEVSVFLTVEIESDTIAAYESSDTIYFTSTQTSARAWILHGVTLGVVFVLAPSFLGRGRRRKWWEEATGGDQVDRGGVGVGEVGGLDGVNDGDEREKGIVGGVGIGEIGGVVDGVGVGGEVVVWELDSEPELDSLTK</sequence>
<gene>
    <name evidence="2" type="ORF">Acr_06g0015130</name>
</gene>
<reference evidence="2 3" key="1">
    <citation type="submission" date="2019-07" db="EMBL/GenBank/DDBJ databases">
        <title>De Novo Assembly of kiwifruit Actinidia rufa.</title>
        <authorList>
            <person name="Sugita-Konishi S."/>
            <person name="Sato K."/>
            <person name="Mori E."/>
            <person name="Abe Y."/>
            <person name="Kisaki G."/>
            <person name="Hamano K."/>
            <person name="Suezawa K."/>
            <person name="Otani M."/>
            <person name="Fukuda T."/>
            <person name="Manabe T."/>
            <person name="Gomi K."/>
            <person name="Tabuchi M."/>
            <person name="Akimitsu K."/>
            <person name="Kataoka I."/>
        </authorList>
    </citation>
    <scope>NUCLEOTIDE SEQUENCE [LARGE SCALE GENOMIC DNA]</scope>
    <source>
        <strain evidence="3">cv. Fuchu</strain>
    </source>
</reference>
<keyword evidence="1" id="KW-1133">Transmembrane helix</keyword>